<evidence type="ECO:0000259" key="2">
    <source>
        <dbReference type="Pfam" id="PF01425"/>
    </source>
</evidence>
<comment type="similarity">
    <text evidence="1">Belongs to the amidase family.</text>
</comment>
<dbReference type="HOGENOM" id="CLU_009600_0_4_3"/>
<evidence type="ECO:0000256" key="1">
    <source>
        <dbReference type="ARBA" id="ARBA00009199"/>
    </source>
</evidence>
<dbReference type="PANTHER" id="PTHR11895">
    <property type="entry name" value="TRANSAMIDASE"/>
    <property type="match status" value="1"/>
</dbReference>
<dbReference type="STRING" id="251229.Chro_1990"/>
<evidence type="ECO:0000313" key="4">
    <source>
        <dbReference type="Proteomes" id="UP000010384"/>
    </source>
</evidence>
<proteinExistence type="inferred from homology"/>
<dbReference type="eggNOG" id="COG0154">
    <property type="taxonomic scope" value="Bacteria"/>
</dbReference>
<sequence length="524" mass="56943">MEYADCRGAQLCAPTNAMHVTKNSISHKHMNDFVFTPAHQLAQMIRDRTVSAAEVLDSYLDRIVKYNSQLNAICTLDAERAHERAEEADEALARGENWGVLHGVPITIKDAFETAGLLTTAGYKPLKDYIPATDATVVAQLRGVGAVIMGKTNPAKLAGNFQSTNDLFARVNNPWNLNYTPGGSSGGSAAAIAAGLSPLDISSDIGGSIRQPSHFCGVYGLKPTDRRVSTAGHIPEVPGMSRCIRQMLVAGPIARSIEDLQLCFSLIAGADPRQPEVPPVPLDSPSCKSLQHVKIAWTDEVNPYPVAQSIKSAMQAVAHKLSNAGTQIDQWIPKFDFISAWQVYLTISAYTSPISQPFDFDYVRDSLTLMLGEATQGDRGLRKISNVPKIGFSTALNPNMKGYFAALTQRDRFIAQMDAELEAWDAWLCPVAMTPAFQHCPTGTAIEIDSRKVPYLMASGAYTIPFAFTGHPVVVIPVGYTPDGLPIGMQIVGKRWREMELLAIAQEINQVVGNFQHPPGYSDD</sequence>
<dbReference type="InParanoid" id="K9TY46"/>
<dbReference type="Proteomes" id="UP000010384">
    <property type="component" value="Chromosome"/>
</dbReference>
<keyword evidence="4" id="KW-1185">Reference proteome</keyword>
<accession>K9TY46</accession>
<evidence type="ECO:0000313" key="3">
    <source>
        <dbReference type="EMBL" id="AFY87500.1"/>
    </source>
</evidence>
<dbReference type="InterPro" id="IPR000120">
    <property type="entry name" value="Amidase"/>
</dbReference>
<protein>
    <submittedName>
        <fullName evidence="3">Amidase</fullName>
    </submittedName>
</protein>
<reference evidence="3 4" key="1">
    <citation type="submission" date="2012-06" db="EMBL/GenBank/DDBJ databases">
        <title>Finished chromosome of genome of Chroococcidiopsis thermalis PCC 7203.</title>
        <authorList>
            <consortium name="US DOE Joint Genome Institute"/>
            <person name="Gugger M."/>
            <person name="Coursin T."/>
            <person name="Rippka R."/>
            <person name="Tandeau De Marsac N."/>
            <person name="Huntemann M."/>
            <person name="Wei C.-L."/>
            <person name="Han J."/>
            <person name="Detter J.C."/>
            <person name="Han C."/>
            <person name="Tapia R."/>
            <person name="Davenport K."/>
            <person name="Daligault H."/>
            <person name="Erkkila T."/>
            <person name="Gu W."/>
            <person name="Munk A.C.C."/>
            <person name="Teshima H."/>
            <person name="Xu Y."/>
            <person name="Chain P."/>
            <person name="Chen A."/>
            <person name="Krypides N."/>
            <person name="Mavromatis K."/>
            <person name="Markowitz V."/>
            <person name="Szeto E."/>
            <person name="Ivanova N."/>
            <person name="Mikhailova N."/>
            <person name="Ovchinnikova G."/>
            <person name="Pagani I."/>
            <person name="Pati A."/>
            <person name="Goodwin L."/>
            <person name="Peters L."/>
            <person name="Pitluck S."/>
            <person name="Woyke T."/>
            <person name="Kerfeld C."/>
        </authorList>
    </citation>
    <scope>NUCLEOTIDE SEQUENCE [LARGE SCALE GENOMIC DNA]</scope>
    <source>
        <strain evidence="3 4">PCC 7203</strain>
    </source>
</reference>
<dbReference type="PIRSF" id="PIRSF001221">
    <property type="entry name" value="Amidase_fungi"/>
    <property type="match status" value="1"/>
</dbReference>
<feature type="domain" description="Amidase" evidence="2">
    <location>
        <begin position="54"/>
        <end position="502"/>
    </location>
</feature>
<dbReference type="PANTHER" id="PTHR11895:SF7">
    <property type="entry name" value="GLUTAMYL-TRNA(GLN) AMIDOTRANSFERASE SUBUNIT A, MITOCHONDRIAL"/>
    <property type="match status" value="1"/>
</dbReference>
<dbReference type="InterPro" id="IPR036928">
    <property type="entry name" value="AS_sf"/>
</dbReference>
<dbReference type="GO" id="GO:0003824">
    <property type="term" value="F:catalytic activity"/>
    <property type="evidence" value="ECO:0007669"/>
    <property type="project" value="InterPro"/>
</dbReference>
<dbReference type="Gene3D" id="3.90.1300.10">
    <property type="entry name" value="Amidase signature (AS) domain"/>
    <property type="match status" value="1"/>
</dbReference>
<dbReference type="InterPro" id="IPR023631">
    <property type="entry name" value="Amidase_dom"/>
</dbReference>
<organism evidence="3 4">
    <name type="scientific">Chroococcidiopsis thermalis (strain PCC 7203)</name>
    <dbReference type="NCBI Taxonomy" id="251229"/>
    <lineage>
        <taxon>Bacteria</taxon>
        <taxon>Bacillati</taxon>
        <taxon>Cyanobacteriota</taxon>
        <taxon>Cyanophyceae</taxon>
        <taxon>Chroococcidiopsidales</taxon>
        <taxon>Chroococcidiopsidaceae</taxon>
        <taxon>Chroococcidiopsis</taxon>
    </lineage>
</organism>
<dbReference type="PATRIC" id="fig|251229.3.peg.2355"/>
<gene>
    <name evidence="3" type="ORF">Chro_1990</name>
</gene>
<dbReference type="EMBL" id="CP003597">
    <property type="protein sequence ID" value="AFY87500.1"/>
    <property type="molecule type" value="Genomic_DNA"/>
</dbReference>
<name>K9TY46_CHRTP</name>
<dbReference type="SUPFAM" id="SSF75304">
    <property type="entry name" value="Amidase signature (AS) enzymes"/>
    <property type="match status" value="1"/>
</dbReference>
<dbReference type="AlphaFoldDB" id="K9TY46"/>
<dbReference type="KEGG" id="cthe:Chro_1990"/>
<dbReference type="Pfam" id="PF01425">
    <property type="entry name" value="Amidase"/>
    <property type="match status" value="1"/>
</dbReference>